<keyword evidence="7" id="KW-1185">Reference proteome</keyword>
<dbReference type="GO" id="GO:0005634">
    <property type="term" value="C:nucleus"/>
    <property type="evidence" value="ECO:0007669"/>
    <property type="project" value="UniProtKB-SubCell"/>
</dbReference>
<reference evidence="6" key="1">
    <citation type="journal article" date="2023" name="Mol. Ecol. Resour.">
        <title>Chromosome-level genome assembly of a triploid poplar Populus alba 'Berolinensis'.</title>
        <authorList>
            <person name="Chen S."/>
            <person name="Yu Y."/>
            <person name="Wang X."/>
            <person name="Wang S."/>
            <person name="Zhang T."/>
            <person name="Zhou Y."/>
            <person name="He R."/>
            <person name="Meng N."/>
            <person name="Wang Y."/>
            <person name="Liu W."/>
            <person name="Liu Z."/>
            <person name="Liu J."/>
            <person name="Guo Q."/>
            <person name="Huang H."/>
            <person name="Sederoff R.R."/>
            <person name="Wang G."/>
            <person name="Qu G."/>
            <person name="Chen S."/>
        </authorList>
    </citation>
    <scope>NUCLEOTIDE SEQUENCE</scope>
    <source>
        <strain evidence="6">SC-2020</strain>
    </source>
</reference>
<proteinExistence type="predicted"/>
<dbReference type="EMBL" id="JAQIZT010000012">
    <property type="protein sequence ID" value="KAJ6976402.1"/>
    <property type="molecule type" value="Genomic_DNA"/>
</dbReference>
<evidence type="ECO:0000256" key="3">
    <source>
        <dbReference type="PROSITE-ProRule" id="PRU00357"/>
    </source>
</evidence>
<feature type="domain" description="CCT" evidence="5">
    <location>
        <begin position="31"/>
        <end position="73"/>
    </location>
</feature>
<dbReference type="Pfam" id="PF06203">
    <property type="entry name" value="CCT"/>
    <property type="match status" value="1"/>
</dbReference>
<keyword evidence="4" id="KW-1133">Transmembrane helix</keyword>
<protein>
    <recommendedName>
        <fullName evidence="5">CCT domain-containing protein</fullName>
    </recommendedName>
</protein>
<evidence type="ECO:0000259" key="5">
    <source>
        <dbReference type="PROSITE" id="PS51017"/>
    </source>
</evidence>
<keyword evidence="4" id="KW-0472">Membrane</keyword>
<comment type="subcellular location">
    <subcellularLocation>
        <location evidence="1 3">Nucleus</location>
    </subcellularLocation>
</comment>
<dbReference type="Proteomes" id="UP001164929">
    <property type="component" value="Chromosome 12"/>
</dbReference>
<comment type="caution">
    <text evidence="6">The sequence shown here is derived from an EMBL/GenBank/DDBJ whole genome shotgun (WGS) entry which is preliminary data.</text>
</comment>
<name>A0AAD6Q2B1_9ROSI</name>
<accession>A0AAD6Q2B1</accession>
<keyword evidence="4" id="KW-0812">Transmembrane</keyword>
<dbReference type="AlphaFoldDB" id="A0AAD6Q2B1"/>
<gene>
    <name evidence="6" type="ORF">NC653_028508</name>
</gene>
<evidence type="ECO:0000313" key="7">
    <source>
        <dbReference type="Proteomes" id="UP001164929"/>
    </source>
</evidence>
<evidence type="ECO:0000256" key="4">
    <source>
        <dbReference type="SAM" id="Phobius"/>
    </source>
</evidence>
<evidence type="ECO:0000313" key="6">
    <source>
        <dbReference type="EMBL" id="KAJ6976402.1"/>
    </source>
</evidence>
<dbReference type="PROSITE" id="PS51017">
    <property type="entry name" value="CCT"/>
    <property type="match status" value="1"/>
</dbReference>
<sequence length="218" mass="24896">MVLQVTLTAWATEALLEAMAMLIKFCYCQGCFLRSKNEEDLLKEKQLLTKFRYESRKKLAEQRPRVKGQFVRQVHIDPSPAEHDQPFELLVRCNLLTMPVMPCKPPLLIIRLPSPLSPLASLLQMVLSNSIKSPKHCAKRGLNVNKLSKKLFFAFTAFFTTLLSLILLIWLILRPAKPENPNQKVGIYYESYKFMLPTRGQQITVVLPPSSILPRTSG</sequence>
<feature type="transmembrane region" description="Helical" evidence="4">
    <location>
        <begin position="151"/>
        <end position="173"/>
    </location>
</feature>
<evidence type="ECO:0000256" key="1">
    <source>
        <dbReference type="ARBA" id="ARBA00004123"/>
    </source>
</evidence>
<dbReference type="InterPro" id="IPR010402">
    <property type="entry name" value="CCT_domain"/>
</dbReference>
<organism evidence="6 7">
    <name type="scientific">Populus alba x Populus x berolinensis</name>
    <dbReference type="NCBI Taxonomy" id="444605"/>
    <lineage>
        <taxon>Eukaryota</taxon>
        <taxon>Viridiplantae</taxon>
        <taxon>Streptophyta</taxon>
        <taxon>Embryophyta</taxon>
        <taxon>Tracheophyta</taxon>
        <taxon>Spermatophyta</taxon>
        <taxon>Magnoliopsida</taxon>
        <taxon>eudicotyledons</taxon>
        <taxon>Gunneridae</taxon>
        <taxon>Pentapetalae</taxon>
        <taxon>rosids</taxon>
        <taxon>fabids</taxon>
        <taxon>Malpighiales</taxon>
        <taxon>Salicaceae</taxon>
        <taxon>Saliceae</taxon>
        <taxon>Populus</taxon>
    </lineage>
</organism>
<keyword evidence="2 3" id="KW-0539">Nucleus</keyword>
<evidence type="ECO:0000256" key="2">
    <source>
        <dbReference type="ARBA" id="ARBA00023242"/>
    </source>
</evidence>